<sequence length="914" mass="95623">MSIGAAARRIRAYGGRFLLLAALTMIVMLLISGMPRVVNWRTDQGLRTLLASQPAEKRDLTYTTSDPVFSAGNGTSLMDAFEADLPRKQAEMPPDVRRLVDQRWFTAETDPGRVGGPDLAAKNLLVDLGLRNMPGIAEAGTLTEGRWPDPGARADQPVQVALAAEVARKLNLRVGSRLTLARTPPAEGGAAYPPEMAEAIPDPVPISVVGVFEPREPADGIWQGLPPILRVVEPQKDGQPFIALGVVDRAAMDRLSDLGWGLRFGWRYRLVADGIDARDVPGLIDSFQRMGQRAQGFTFVQGLDLPLREFMAAVAAARTVLAVIATGVLATLAGLVVLATGLTVRRRRTEFTLLRARGGAATSGARRSLTESLLVVLPAAAFGWLLGNLAPGAPGNTAATALVAAILATLALPVATLAAPTGVAGRRDLIKLRPSARRITVEAGLLLLAGLAVVLLRRRGLILGEIDPLLVAVPVLLAVAAAVLAVRLYPWPLRLLSRLAARARGSVAFLGTARAGRAMVTTPLVVVVLAIATAAFCAVVAAGIETSRDGAASRQVPADALIRGERIAPETGAELERLPGVRAAAPVLQEAGERLASDAIGRDARLGEVNVLLVDGPAMARVVRESEVGVTVPAVLLAPGGQPGPLPAVVSPAVAADLAAAGLDRSAFVAVQGQRYEFRVAEQADSFPMLRAESGRFVILPWQSLPRRDTAAVPTGFLVAGDDLDVGELRGVGNEGQRRFQKGGTVTGGDPPREVEVRTWAETRRQLGEGSANGVLVFGFVAGAAGGTVLGLLAIAFVVLAGARARGQVLSRLRTLGLSRRQWRGLLLVELGPLVGVAVLTGALVGALLPLLLTPVLGLSTFTSGAPVRVAFEPRLVAAIVALGAVALGFAVAVEALNNRRLRLGEVLRLGEES</sequence>
<gene>
    <name evidence="9" type="ORF">GA0070613_0113</name>
</gene>
<keyword evidence="2" id="KW-1003">Cell membrane</keyword>
<dbReference type="OrthoDB" id="3276748at2"/>
<feature type="transmembrane region" description="Helical" evidence="7">
    <location>
        <begin position="398"/>
        <end position="419"/>
    </location>
</feature>
<evidence type="ECO:0000256" key="6">
    <source>
        <dbReference type="ARBA" id="ARBA00038076"/>
    </source>
</evidence>
<evidence type="ECO:0000256" key="2">
    <source>
        <dbReference type="ARBA" id="ARBA00022475"/>
    </source>
</evidence>
<evidence type="ECO:0000313" key="9">
    <source>
        <dbReference type="EMBL" id="SCG34870.1"/>
    </source>
</evidence>
<organism evidence="9 10">
    <name type="scientific">Micromonospora inositola</name>
    <dbReference type="NCBI Taxonomy" id="47865"/>
    <lineage>
        <taxon>Bacteria</taxon>
        <taxon>Bacillati</taxon>
        <taxon>Actinomycetota</taxon>
        <taxon>Actinomycetes</taxon>
        <taxon>Micromonosporales</taxon>
        <taxon>Micromonosporaceae</taxon>
        <taxon>Micromonospora</taxon>
    </lineage>
</organism>
<evidence type="ECO:0000259" key="8">
    <source>
        <dbReference type="Pfam" id="PF02687"/>
    </source>
</evidence>
<dbReference type="InterPro" id="IPR050250">
    <property type="entry name" value="Macrolide_Exporter_MacB"/>
</dbReference>
<protein>
    <submittedName>
        <fullName evidence="9">Putative ABC transport system permease protein</fullName>
    </submittedName>
</protein>
<evidence type="ECO:0000256" key="1">
    <source>
        <dbReference type="ARBA" id="ARBA00004651"/>
    </source>
</evidence>
<proteinExistence type="inferred from homology"/>
<evidence type="ECO:0000256" key="7">
    <source>
        <dbReference type="SAM" id="Phobius"/>
    </source>
</evidence>
<keyword evidence="10" id="KW-1185">Reference proteome</keyword>
<evidence type="ECO:0000256" key="3">
    <source>
        <dbReference type="ARBA" id="ARBA00022692"/>
    </source>
</evidence>
<dbReference type="GO" id="GO:0022857">
    <property type="term" value="F:transmembrane transporter activity"/>
    <property type="evidence" value="ECO:0007669"/>
    <property type="project" value="TreeGrafter"/>
</dbReference>
<keyword evidence="5 7" id="KW-0472">Membrane</keyword>
<accession>A0A1C5GM29</accession>
<feature type="transmembrane region" description="Helical" evidence="7">
    <location>
        <begin position="826"/>
        <end position="856"/>
    </location>
</feature>
<feature type="transmembrane region" description="Helical" evidence="7">
    <location>
        <begin position="876"/>
        <end position="894"/>
    </location>
</feature>
<keyword evidence="4 7" id="KW-1133">Transmembrane helix</keyword>
<dbReference type="EMBL" id="LT607754">
    <property type="protein sequence ID" value="SCG34870.1"/>
    <property type="molecule type" value="Genomic_DNA"/>
</dbReference>
<feature type="transmembrane region" description="Helical" evidence="7">
    <location>
        <begin position="365"/>
        <end position="386"/>
    </location>
</feature>
<dbReference type="Pfam" id="PF02687">
    <property type="entry name" value="FtsX"/>
    <property type="match status" value="1"/>
</dbReference>
<comment type="subcellular location">
    <subcellularLocation>
        <location evidence="1">Cell membrane</location>
        <topology evidence="1">Multi-pass membrane protein</topology>
    </subcellularLocation>
</comment>
<dbReference type="PANTHER" id="PTHR30572">
    <property type="entry name" value="MEMBRANE COMPONENT OF TRANSPORTER-RELATED"/>
    <property type="match status" value="1"/>
</dbReference>
<feature type="transmembrane region" description="Helical" evidence="7">
    <location>
        <begin position="320"/>
        <end position="344"/>
    </location>
</feature>
<dbReference type="GO" id="GO:0005886">
    <property type="term" value="C:plasma membrane"/>
    <property type="evidence" value="ECO:0007669"/>
    <property type="project" value="UniProtKB-SubCell"/>
</dbReference>
<feature type="transmembrane region" description="Helical" evidence="7">
    <location>
        <begin position="439"/>
        <end position="457"/>
    </location>
</feature>
<feature type="transmembrane region" description="Helical" evidence="7">
    <location>
        <begin position="17"/>
        <end position="38"/>
    </location>
</feature>
<evidence type="ECO:0000313" key="10">
    <source>
        <dbReference type="Proteomes" id="UP000198221"/>
    </source>
</evidence>
<feature type="domain" description="ABC3 transporter permease C-terminal" evidence="8">
    <location>
        <begin position="787"/>
        <end position="894"/>
    </location>
</feature>
<feature type="transmembrane region" description="Helical" evidence="7">
    <location>
        <begin position="775"/>
        <end position="805"/>
    </location>
</feature>
<dbReference type="Proteomes" id="UP000198221">
    <property type="component" value="Chromosome I"/>
</dbReference>
<name>A0A1C5GM29_9ACTN</name>
<feature type="transmembrane region" description="Helical" evidence="7">
    <location>
        <begin position="524"/>
        <end position="544"/>
    </location>
</feature>
<dbReference type="AlphaFoldDB" id="A0A1C5GM29"/>
<evidence type="ECO:0000256" key="4">
    <source>
        <dbReference type="ARBA" id="ARBA00022989"/>
    </source>
</evidence>
<dbReference type="InterPro" id="IPR003838">
    <property type="entry name" value="ABC3_permease_C"/>
</dbReference>
<dbReference type="PANTHER" id="PTHR30572:SF4">
    <property type="entry name" value="ABC TRANSPORTER PERMEASE YTRF"/>
    <property type="match status" value="1"/>
</dbReference>
<feature type="transmembrane region" description="Helical" evidence="7">
    <location>
        <begin position="469"/>
        <end position="489"/>
    </location>
</feature>
<evidence type="ECO:0000256" key="5">
    <source>
        <dbReference type="ARBA" id="ARBA00023136"/>
    </source>
</evidence>
<comment type="similarity">
    <text evidence="6">Belongs to the ABC-4 integral membrane protein family.</text>
</comment>
<reference evidence="10" key="1">
    <citation type="submission" date="2016-06" db="EMBL/GenBank/DDBJ databases">
        <authorList>
            <person name="Varghese N."/>
            <person name="Submissions Spin"/>
        </authorList>
    </citation>
    <scope>NUCLEOTIDE SEQUENCE [LARGE SCALE GENOMIC DNA]</scope>
    <source>
        <strain evidence="10">DSM 43819</strain>
    </source>
</reference>
<keyword evidence="3 7" id="KW-0812">Transmembrane</keyword>